<evidence type="ECO:0000313" key="1">
    <source>
        <dbReference type="EMBL" id="KAK4408238.1"/>
    </source>
</evidence>
<proteinExistence type="predicted"/>
<name>A0AAE1XB75_9LAMI</name>
<keyword evidence="2" id="KW-1185">Reference proteome</keyword>
<dbReference type="AlphaFoldDB" id="A0AAE1XB75"/>
<reference evidence="1" key="1">
    <citation type="submission" date="2020-06" db="EMBL/GenBank/DDBJ databases">
        <authorList>
            <person name="Li T."/>
            <person name="Hu X."/>
            <person name="Zhang T."/>
            <person name="Song X."/>
            <person name="Zhang H."/>
            <person name="Dai N."/>
            <person name="Sheng W."/>
            <person name="Hou X."/>
            <person name="Wei L."/>
        </authorList>
    </citation>
    <scope>NUCLEOTIDE SEQUENCE</scope>
    <source>
        <strain evidence="1">K16</strain>
        <tissue evidence="1">Leaf</tissue>
    </source>
</reference>
<dbReference type="Proteomes" id="UP001289374">
    <property type="component" value="Unassembled WGS sequence"/>
</dbReference>
<protein>
    <submittedName>
        <fullName evidence="1">IRK-interacting protein</fullName>
    </submittedName>
</protein>
<evidence type="ECO:0000313" key="2">
    <source>
        <dbReference type="Proteomes" id="UP001289374"/>
    </source>
</evidence>
<dbReference type="PANTHER" id="PTHR31029:SF3">
    <property type="entry name" value="IRK-INTERACTING PROTEIN"/>
    <property type="match status" value="1"/>
</dbReference>
<comment type="caution">
    <text evidence="1">The sequence shown here is derived from an EMBL/GenBank/DDBJ whole genome shotgun (WGS) entry which is preliminary data.</text>
</comment>
<gene>
    <name evidence="1" type="ORF">Sango_0404800</name>
</gene>
<organism evidence="1 2">
    <name type="scientific">Sesamum angolense</name>
    <dbReference type="NCBI Taxonomy" id="2727404"/>
    <lineage>
        <taxon>Eukaryota</taxon>
        <taxon>Viridiplantae</taxon>
        <taxon>Streptophyta</taxon>
        <taxon>Embryophyta</taxon>
        <taxon>Tracheophyta</taxon>
        <taxon>Spermatophyta</taxon>
        <taxon>Magnoliopsida</taxon>
        <taxon>eudicotyledons</taxon>
        <taxon>Gunneridae</taxon>
        <taxon>Pentapetalae</taxon>
        <taxon>asterids</taxon>
        <taxon>lamiids</taxon>
        <taxon>Lamiales</taxon>
        <taxon>Pedaliaceae</taxon>
        <taxon>Sesamum</taxon>
    </lineage>
</organism>
<dbReference type="EMBL" id="JACGWL010000002">
    <property type="protein sequence ID" value="KAK4408238.1"/>
    <property type="molecule type" value="Genomic_DNA"/>
</dbReference>
<reference evidence="1" key="2">
    <citation type="journal article" date="2024" name="Plant">
        <title>Genomic evolution and insights into agronomic trait innovations of Sesamum species.</title>
        <authorList>
            <person name="Miao H."/>
            <person name="Wang L."/>
            <person name="Qu L."/>
            <person name="Liu H."/>
            <person name="Sun Y."/>
            <person name="Le M."/>
            <person name="Wang Q."/>
            <person name="Wei S."/>
            <person name="Zheng Y."/>
            <person name="Lin W."/>
            <person name="Duan Y."/>
            <person name="Cao H."/>
            <person name="Xiong S."/>
            <person name="Wang X."/>
            <person name="Wei L."/>
            <person name="Li C."/>
            <person name="Ma Q."/>
            <person name="Ju M."/>
            <person name="Zhao R."/>
            <person name="Li G."/>
            <person name="Mu C."/>
            <person name="Tian Q."/>
            <person name="Mei H."/>
            <person name="Zhang T."/>
            <person name="Gao T."/>
            <person name="Zhang H."/>
        </authorList>
    </citation>
    <scope>NUCLEOTIDE SEQUENCE</scope>
    <source>
        <strain evidence="1">K16</strain>
    </source>
</reference>
<sequence length="108" mass="12575">MSGIITTLGWTRPWSEQLLQAFFVAAKCIWLLHLLAFSFNQPLGILRVDENILFESDYMEDIFSDRQRSQGPGRVKIMVHQSESDPWLPERVTALNPNAFLYYRESLL</sequence>
<dbReference type="PANTHER" id="PTHR31029">
    <property type="entry name" value="CYCLIN-DEPENDENT KINASE-LIKE PROTEIN"/>
    <property type="match status" value="1"/>
</dbReference>
<dbReference type="InterPro" id="IPR042316">
    <property type="entry name" value="IRKI-like"/>
</dbReference>
<accession>A0AAE1XB75</accession>